<evidence type="ECO:0000256" key="1">
    <source>
        <dbReference type="SAM" id="Phobius"/>
    </source>
</evidence>
<keyword evidence="1" id="KW-1133">Transmembrane helix</keyword>
<dbReference type="RefSeq" id="WP_066770401.1">
    <property type="nucleotide sequence ID" value="NZ_BMIP01000006.1"/>
</dbReference>
<dbReference type="InterPro" id="IPR021265">
    <property type="entry name" value="DUF2842"/>
</dbReference>
<dbReference type="OrthoDB" id="7510023at2"/>
<dbReference type="AlphaFoldDB" id="A0A916Z576"/>
<name>A0A916Z576_9SPHN</name>
<keyword evidence="1" id="KW-0812">Transmembrane</keyword>
<accession>A0A916Z576</accession>
<comment type="caution">
    <text evidence="2">The sequence shown here is derived from an EMBL/GenBank/DDBJ whole genome shotgun (WGS) entry which is preliminary data.</text>
</comment>
<sequence length="81" mass="9455">MSGPERPDGKRKDWQPTWRKPIGILLLLLAILIYAGICVTLVEPISNWHILLQVPVWLVLGVAWLLPLKRFLIWMETGRWK</sequence>
<evidence type="ECO:0008006" key="4">
    <source>
        <dbReference type="Google" id="ProtNLM"/>
    </source>
</evidence>
<keyword evidence="3" id="KW-1185">Reference proteome</keyword>
<feature type="transmembrane region" description="Helical" evidence="1">
    <location>
        <begin position="21"/>
        <end position="42"/>
    </location>
</feature>
<organism evidence="2 3">
    <name type="scientific">Croceicoccus mobilis</name>
    <dbReference type="NCBI Taxonomy" id="1703339"/>
    <lineage>
        <taxon>Bacteria</taxon>
        <taxon>Pseudomonadati</taxon>
        <taxon>Pseudomonadota</taxon>
        <taxon>Alphaproteobacteria</taxon>
        <taxon>Sphingomonadales</taxon>
        <taxon>Erythrobacteraceae</taxon>
        <taxon>Croceicoccus</taxon>
    </lineage>
</organism>
<reference evidence="2" key="1">
    <citation type="journal article" date="2014" name="Int. J. Syst. Evol. Microbiol.">
        <title>Complete genome sequence of Corynebacterium casei LMG S-19264T (=DSM 44701T), isolated from a smear-ripened cheese.</title>
        <authorList>
            <consortium name="US DOE Joint Genome Institute (JGI-PGF)"/>
            <person name="Walter F."/>
            <person name="Albersmeier A."/>
            <person name="Kalinowski J."/>
            <person name="Ruckert C."/>
        </authorList>
    </citation>
    <scope>NUCLEOTIDE SEQUENCE</scope>
    <source>
        <strain evidence="2">CGMCC 1.15360</strain>
    </source>
</reference>
<feature type="transmembrane region" description="Helical" evidence="1">
    <location>
        <begin position="48"/>
        <end position="66"/>
    </location>
</feature>
<dbReference type="Proteomes" id="UP000612349">
    <property type="component" value="Unassembled WGS sequence"/>
</dbReference>
<proteinExistence type="predicted"/>
<reference evidence="2" key="2">
    <citation type="submission" date="2020-09" db="EMBL/GenBank/DDBJ databases">
        <authorList>
            <person name="Sun Q."/>
            <person name="Zhou Y."/>
        </authorList>
    </citation>
    <scope>NUCLEOTIDE SEQUENCE</scope>
    <source>
        <strain evidence="2">CGMCC 1.15360</strain>
    </source>
</reference>
<evidence type="ECO:0000313" key="2">
    <source>
        <dbReference type="EMBL" id="GGD76786.1"/>
    </source>
</evidence>
<gene>
    <name evidence="2" type="ORF">GCM10010990_28120</name>
</gene>
<dbReference type="Pfam" id="PF11003">
    <property type="entry name" value="DUF2842"/>
    <property type="match status" value="1"/>
</dbReference>
<keyword evidence="1" id="KW-0472">Membrane</keyword>
<protein>
    <recommendedName>
        <fullName evidence="4">DUF2842 domain-containing protein</fullName>
    </recommendedName>
</protein>
<dbReference type="EMBL" id="BMIP01000006">
    <property type="protein sequence ID" value="GGD76786.1"/>
    <property type="molecule type" value="Genomic_DNA"/>
</dbReference>
<evidence type="ECO:0000313" key="3">
    <source>
        <dbReference type="Proteomes" id="UP000612349"/>
    </source>
</evidence>